<proteinExistence type="predicted"/>
<dbReference type="OrthoDB" id="6423516at2759"/>
<dbReference type="Pfam" id="PF00379">
    <property type="entry name" value="Chitin_bind_4"/>
    <property type="match status" value="1"/>
</dbReference>
<name>A0A0N7ZZN6_9CRUS</name>
<dbReference type="InterPro" id="IPR031311">
    <property type="entry name" value="CHIT_BIND_RR_consensus"/>
</dbReference>
<protein>
    <submittedName>
        <fullName evidence="1">Cuticle protein</fullName>
    </submittedName>
</protein>
<sequence length="241" mass="26650">MAWGHIRESCRTETDRQGRGRLELCKPELGMLVRGMPELNSNFQSINMKFIILAALVATVASQGYPKPQYPTPAYPAPAYPAPAYKAPAFPAPAYPSPSYKTPEYAPMPYSFNWAVKDDPSYNDYAHQETADDKGYVTGSYRTLLPDGRTQIVNYKADDYTGYVADVKYEGEAKEYKPAYKPAGYPSPAYPSPSYPSPSYPSPSYPSPAYPSPAYPSPAYPSPAPKYPSPAYPAPKYPTKY</sequence>
<evidence type="ECO:0000313" key="1">
    <source>
        <dbReference type="EMBL" id="JAI69419.1"/>
    </source>
</evidence>
<dbReference type="GO" id="GO:0005615">
    <property type="term" value="C:extracellular space"/>
    <property type="evidence" value="ECO:0007669"/>
    <property type="project" value="TreeGrafter"/>
</dbReference>
<dbReference type="AlphaFoldDB" id="A0A0N7ZZN6"/>
<dbReference type="PANTHER" id="PTHR12236:SF79">
    <property type="entry name" value="CUTICULAR PROTEIN 50CB-RELATED"/>
    <property type="match status" value="1"/>
</dbReference>
<reference evidence="1" key="2">
    <citation type="submission" date="2015-10" db="EMBL/GenBank/DDBJ databases">
        <authorList>
            <person name="Gilbert D.G."/>
        </authorList>
    </citation>
    <scope>NUCLEOTIDE SEQUENCE</scope>
</reference>
<dbReference type="PROSITE" id="PS00233">
    <property type="entry name" value="CHIT_BIND_RR_1"/>
    <property type="match status" value="1"/>
</dbReference>
<dbReference type="GO" id="GO:0042302">
    <property type="term" value="F:structural constituent of cuticle"/>
    <property type="evidence" value="ECO:0007669"/>
    <property type="project" value="UniProtKB-UniRule"/>
</dbReference>
<dbReference type="PANTHER" id="PTHR12236">
    <property type="entry name" value="STRUCTURAL CONTITUENT OF CUTICLE"/>
    <property type="match status" value="1"/>
</dbReference>
<dbReference type="GO" id="GO:0031012">
    <property type="term" value="C:extracellular matrix"/>
    <property type="evidence" value="ECO:0007669"/>
    <property type="project" value="TreeGrafter"/>
</dbReference>
<dbReference type="PROSITE" id="PS51155">
    <property type="entry name" value="CHIT_BIND_RR_2"/>
    <property type="match status" value="1"/>
</dbReference>
<reference evidence="1" key="1">
    <citation type="submission" date="2015-10" db="EMBL/GenBank/DDBJ databases">
        <title>Daphnia magna gene sets from two clonal populations assembled and annotated with EvidentialGene.</title>
        <authorList>
            <person name="Gilbert D."/>
            <person name="Podicheti R."/>
            <person name="Orsini L."/>
            <person name="Colbourne J."/>
            <person name="Pfrender M."/>
        </authorList>
    </citation>
    <scope>NUCLEOTIDE SEQUENCE</scope>
</reference>
<accession>A0A0N7ZZN6</accession>
<dbReference type="InterPro" id="IPR000618">
    <property type="entry name" value="Insect_cuticle"/>
</dbReference>
<dbReference type="InterPro" id="IPR051217">
    <property type="entry name" value="Insect_Cuticle_Struc_Prot"/>
</dbReference>
<dbReference type="EMBL" id="GDIP01253982">
    <property type="protein sequence ID" value="JAI69419.1"/>
    <property type="molecule type" value="Transcribed_RNA"/>
</dbReference>
<organism evidence="1">
    <name type="scientific">Daphnia magna</name>
    <dbReference type="NCBI Taxonomy" id="35525"/>
    <lineage>
        <taxon>Eukaryota</taxon>
        <taxon>Metazoa</taxon>
        <taxon>Ecdysozoa</taxon>
        <taxon>Arthropoda</taxon>
        <taxon>Crustacea</taxon>
        <taxon>Branchiopoda</taxon>
        <taxon>Diplostraca</taxon>
        <taxon>Cladocera</taxon>
        <taxon>Anomopoda</taxon>
        <taxon>Daphniidae</taxon>
        <taxon>Daphnia</taxon>
    </lineage>
</organism>